<evidence type="ECO:0000256" key="6">
    <source>
        <dbReference type="ARBA" id="ARBA00023136"/>
    </source>
</evidence>
<feature type="transmembrane region" description="Helical" evidence="7">
    <location>
        <begin position="252"/>
        <end position="272"/>
    </location>
</feature>
<evidence type="ECO:0000256" key="7">
    <source>
        <dbReference type="SAM" id="Phobius"/>
    </source>
</evidence>
<keyword evidence="6 7" id="KW-0472">Membrane</keyword>
<comment type="subcellular location">
    <subcellularLocation>
        <location evidence="1">Cell membrane</location>
        <topology evidence="1">Multi-pass membrane protein</topology>
    </subcellularLocation>
</comment>
<evidence type="ECO:0000313" key="11">
    <source>
        <dbReference type="Proteomes" id="UP000263486"/>
    </source>
</evidence>
<evidence type="ECO:0000259" key="9">
    <source>
        <dbReference type="PROSITE" id="PS50929"/>
    </source>
</evidence>
<dbReference type="SUPFAM" id="SSF52540">
    <property type="entry name" value="P-loop containing nucleoside triphosphate hydrolases"/>
    <property type="match status" value="1"/>
</dbReference>
<proteinExistence type="predicted"/>
<dbReference type="SUPFAM" id="SSF90123">
    <property type="entry name" value="ABC transporter transmembrane region"/>
    <property type="match status" value="1"/>
</dbReference>
<comment type="caution">
    <text evidence="10">The sequence shown here is derived from an EMBL/GenBank/DDBJ whole genome shotgun (WGS) entry which is preliminary data.</text>
</comment>
<dbReference type="InterPro" id="IPR017871">
    <property type="entry name" value="ABC_transporter-like_CS"/>
</dbReference>
<evidence type="ECO:0000313" key="10">
    <source>
        <dbReference type="EMBL" id="REI41447.1"/>
    </source>
</evidence>
<dbReference type="PANTHER" id="PTHR43394:SF1">
    <property type="entry name" value="ATP-BINDING CASSETTE SUB-FAMILY B MEMBER 10, MITOCHONDRIAL"/>
    <property type="match status" value="1"/>
</dbReference>
<gene>
    <name evidence="10" type="ORF">DYH56_07195</name>
</gene>
<name>A0ABX9KHP6_9FUSO</name>
<organism evidence="10 11">
    <name type="scientific">Psychrilyobacter piezotolerans</name>
    <dbReference type="NCBI Taxonomy" id="2293438"/>
    <lineage>
        <taxon>Bacteria</taxon>
        <taxon>Fusobacteriati</taxon>
        <taxon>Fusobacteriota</taxon>
        <taxon>Fusobacteriia</taxon>
        <taxon>Fusobacteriales</taxon>
        <taxon>Fusobacteriaceae</taxon>
        <taxon>Psychrilyobacter</taxon>
    </lineage>
</organism>
<dbReference type="Proteomes" id="UP000263486">
    <property type="component" value="Unassembled WGS sequence"/>
</dbReference>
<dbReference type="PROSITE" id="PS50893">
    <property type="entry name" value="ABC_TRANSPORTER_2"/>
    <property type="match status" value="1"/>
</dbReference>
<keyword evidence="5 7" id="KW-1133">Transmembrane helix</keyword>
<dbReference type="CDD" id="cd18542">
    <property type="entry name" value="ABC_6TM_YknU_like"/>
    <property type="match status" value="1"/>
</dbReference>
<dbReference type="GO" id="GO:0005524">
    <property type="term" value="F:ATP binding"/>
    <property type="evidence" value="ECO:0007669"/>
    <property type="project" value="UniProtKB-KW"/>
</dbReference>
<feature type="transmembrane region" description="Helical" evidence="7">
    <location>
        <begin position="278"/>
        <end position="297"/>
    </location>
</feature>
<dbReference type="PROSITE" id="PS00211">
    <property type="entry name" value="ABC_TRANSPORTER_1"/>
    <property type="match status" value="1"/>
</dbReference>
<feature type="domain" description="ABC transmembrane type-1" evidence="9">
    <location>
        <begin position="19"/>
        <end position="315"/>
    </location>
</feature>
<dbReference type="InterPro" id="IPR039421">
    <property type="entry name" value="Type_1_exporter"/>
</dbReference>
<dbReference type="RefSeq" id="WP_114642195.1">
    <property type="nucleotide sequence ID" value="NZ_JAACIO010000011.1"/>
</dbReference>
<dbReference type="Gene3D" id="3.40.50.300">
    <property type="entry name" value="P-loop containing nucleotide triphosphate hydrolases"/>
    <property type="match status" value="1"/>
</dbReference>
<feature type="transmembrane region" description="Helical" evidence="7">
    <location>
        <begin position="20"/>
        <end position="43"/>
    </location>
</feature>
<reference evidence="10 11" key="1">
    <citation type="submission" date="2018-08" db="EMBL/GenBank/DDBJ databases">
        <title>Draft genome sequence of Psychrilyobacter sp. strain SD5 isolated from Black Sea water.</title>
        <authorList>
            <person name="Yadav S."/>
            <person name="Villanueva L."/>
            <person name="Damste J.S.S."/>
        </authorList>
    </citation>
    <scope>NUCLEOTIDE SEQUENCE [LARGE SCALE GENOMIC DNA]</scope>
    <source>
        <strain evidence="10 11">SD5</strain>
    </source>
</reference>
<dbReference type="PROSITE" id="PS50929">
    <property type="entry name" value="ABC_TM1F"/>
    <property type="match status" value="1"/>
</dbReference>
<dbReference type="Pfam" id="PF00005">
    <property type="entry name" value="ABC_tran"/>
    <property type="match status" value="1"/>
</dbReference>
<feature type="transmembrane region" description="Helical" evidence="7">
    <location>
        <begin position="144"/>
        <end position="166"/>
    </location>
</feature>
<protein>
    <submittedName>
        <fullName evidence="10">ATP-binding cassette domain-containing protein</fullName>
    </submittedName>
</protein>
<dbReference type="EMBL" id="QUAJ01000010">
    <property type="protein sequence ID" value="REI41447.1"/>
    <property type="molecule type" value="Genomic_DNA"/>
</dbReference>
<keyword evidence="11" id="KW-1185">Reference proteome</keyword>
<evidence type="ECO:0000256" key="2">
    <source>
        <dbReference type="ARBA" id="ARBA00022692"/>
    </source>
</evidence>
<feature type="transmembrane region" description="Helical" evidence="7">
    <location>
        <begin position="172"/>
        <end position="194"/>
    </location>
</feature>
<evidence type="ECO:0000256" key="1">
    <source>
        <dbReference type="ARBA" id="ARBA00004651"/>
    </source>
</evidence>
<keyword evidence="2 7" id="KW-0812">Transmembrane</keyword>
<evidence type="ECO:0000259" key="8">
    <source>
        <dbReference type="PROSITE" id="PS50893"/>
    </source>
</evidence>
<evidence type="ECO:0000256" key="4">
    <source>
        <dbReference type="ARBA" id="ARBA00022840"/>
    </source>
</evidence>
<accession>A0ABX9KHP6</accession>
<sequence>MNYLNKIYTYTEGYRRVYFLSTLAVFGATVFSLLTPLIIKYIIDIIIQNFDLSDSYFEKSMDFFVGKSLLNTGILIFFVAFFQGGCLYFKGKLSSIASEGIVKTVKDKLYTQLQNVKYSYFNKVETGDLLQRCTSDVETIRKFLAIQLVEVVNIILMIIIIFFILINLNLKLSIIVLSIIPLMFIFSLYFFIVVKKYFKISDEAEAKLSTILQENIHGVRVVKAFASEDLEIKKFRCSNKHYSHVTYKLIRLFAYYWPISSFFSFVQMGLVLFLGIKWAVSGTITMGTVIAFGMYVWQLEFPVRNLGRILSDFGKASISFERIEEILDSETDFNENENLKKPQIKGKIVFENVRFSYIDKPILNGISFDLDIGETLGILGPTGSGKSSLIHLITRLYDYDSGSIKIDGVELKEIDKKWIRKNIGLVLQETFLFAKNVRENIGITKKILDDCDIFTAAKTASIHEGILNFKEGYETQVGEKGVSLSGGQKQRIAIARTIINNHKILIFDDSLSAVDIETDASIRRELKKKHSSSTTIIISHRISSIMDADKIMVLEGGKISAYGTHNQLKDRDGLYKRILKIQKDGMKEGI</sequence>
<dbReference type="InterPro" id="IPR027417">
    <property type="entry name" value="P-loop_NTPase"/>
</dbReference>
<dbReference type="InterPro" id="IPR036640">
    <property type="entry name" value="ABC1_TM_sf"/>
</dbReference>
<dbReference type="Pfam" id="PF00664">
    <property type="entry name" value="ABC_membrane"/>
    <property type="match status" value="1"/>
</dbReference>
<dbReference type="SMART" id="SM00382">
    <property type="entry name" value="AAA"/>
    <property type="match status" value="1"/>
</dbReference>
<dbReference type="Gene3D" id="1.20.1560.10">
    <property type="entry name" value="ABC transporter type 1, transmembrane domain"/>
    <property type="match status" value="1"/>
</dbReference>
<keyword evidence="3" id="KW-0547">Nucleotide-binding</keyword>
<dbReference type="InterPro" id="IPR003593">
    <property type="entry name" value="AAA+_ATPase"/>
</dbReference>
<dbReference type="InterPro" id="IPR003439">
    <property type="entry name" value="ABC_transporter-like_ATP-bd"/>
</dbReference>
<dbReference type="InterPro" id="IPR011527">
    <property type="entry name" value="ABC1_TM_dom"/>
</dbReference>
<dbReference type="PANTHER" id="PTHR43394">
    <property type="entry name" value="ATP-DEPENDENT PERMEASE MDL1, MITOCHONDRIAL"/>
    <property type="match status" value="1"/>
</dbReference>
<feature type="domain" description="ABC transporter" evidence="8">
    <location>
        <begin position="348"/>
        <end position="581"/>
    </location>
</feature>
<evidence type="ECO:0000256" key="5">
    <source>
        <dbReference type="ARBA" id="ARBA00022989"/>
    </source>
</evidence>
<evidence type="ECO:0000256" key="3">
    <source>
        <dbReference type="ARBA" id="ARBA00022741"/>
    </source>
</evidence>
<keyword evidence="4 10" id="KW-0067">ATP-binding</keyword>
<feature type="transmembrane region" description="Helical" evidence="7">
    <location>
        <begin position="63"/>
        <end position="89"/>
    </location>
</feature>